<dbReference type="Pfam" id="PF00356">
    <property type="entry name" value="LacI"/>
    <property type="match status" value="1"/>
</dbReference>
<evidence type="ECO:0000256" key="1">
    <source>
        <dbReference type="ARBA" id="ARBA00022491"/>
    </source>
</evidence>
<dbReference type="Proteomes" id="UP000604730">
    <property type="component" value="Unassembled WGS sequence"/>
</dbReference>
<dbReference type="PANTHER" id="PTHR30146:SF95">
    <property type="entry name" value="RIBOSE OPERON REPRESSOR"/>
    <property type="match status" value="1"/>
</dbReference>
<dbReference type="InterPro" id="IPR010982">
    <property type="entry name" value="Lambda_DNA-bd_dom_sf"/>
</dbReference>
<evidence type="ECO:0000256" key="3">
    <source>
        <dbReference type="ARBA" id="ARBA00023125"/>
    </source>
</evidence>
<feature type="domain" description="HTH lacI-type" evidence="5">
    <location>
        <begin position="2"/>
        <end position="56"/>
    </location>
</feature>
<dbReference type="SUPFAM" id="SSF47413">
    <property type="entry name" value="lambda repressor-like DNA-binding domains"/>
    <property type="match status" value="1"/>
</dbReference>
<dbReference type="Pfam" id="PF13377">
    <property type="entry name" value="Peripla_BP_3"/>
    <property type="match status" value="1"/>
</dbReference>
<dbReference type="InterPro" id="IPR028082">
    <property type="entry name" value="Peripla_BP_I"/>
</dbReference>
<dbReference type="PANTHER" id="PTHR30146">
    <property type="entry name" value="LACI-RELATED TRANSCRIPTIONAL REPRESSOR"/>
    <property type="match status" value="1"/>
</dbReference>
<gene>
    <name evidence="6" type="ORF">JJN12_10030</name>
</gene>
<organism evidence="6 7">
    <name type="scientific">Catonella massiliensis</name>
    <dbReference type="NCBI Taxonomy" id="2799636"/>
    <lineage>
        <taxon>Bacteria</taxon>
        <taxon>Bacillati</taxon>
        <taxon>Bacillota</taxon>
        <taxon>Clostridia</taxon>
        <taxon>Lachnospirales</taxon>
        <taxon>Lachnospiraceae</taxon>
        <taxon>Catonella</taxon>
    </lineage>
</organism>
<evidence type="ECO:0000313" key="7">
    <source>
        <dbReference type="Proteomes" id="UP000604730"/>
    </source>
</evidence>
<dbReference type="EMBL" id="JAEPRJ010000001">
    <property type="protein sequence ID" value="MBK5898109.1"/>
    <property type="molecule type" value="Genomic_DNA"/>
</dbReference>
<dbReference type="CDD" id="cd01392">
    <property type="entry name" value="HTH_LacI"/>
    <property type="match status" value="1"/>
</dbReference>
<keyword evidence="4" id="KW-0804">Transcription</keyword>
<comment type="caution">
    <text evidence="6">The sequence shown here is derived from an EMBL/GenBank/DDBJ whole genome shotgun (WGS) entry which is preliminary data.</text>
</comment>
<dbReference type="GO" id="GO:0003677">
    <property type="term" value="F:DNA binding"/>
    <property type="evidence" value="ECO:0007669"/>
    <property type="project" value="UniProtKB-KW"/>
</dbReference>
<sequence>MASIRDVAVRAGVGIGTVSRTLNNSGYVSEETRLRIMKAVEEIGYKPSAIATNMVKKRTGIIGVMVPNQEHPFFAKIMKHMEIELYKQGYKCLICNTLDIVNRQKSFIDMLDSRAVDGIISCVDELPDFSNHSRGAIVSFDRNSEAGVPIVRSEHEMGGRLVAELFIKKGCKRVCQFTAGLDKKRTANIRHEVMKEVLEEAGVEVISIITAWDALSYSYNKDMVHKYWDIIENVDGIMTTDIGALSCLSVAQQKGLSIPDDLCIVAYDGTEITELSYPELTVVQQDCAEIARKCVENVLKMVDGEKVPELELIPVKLIERGTT</sequence>
<evidence type="ECO:0000256" key="2">
    <source>
        <dbReference type="ARBA" id="ARBA00023015"/>
    </source>
</evidence>
<evidence type="ECO:0000313" key="6">
    <source>
        <dbReference type="EMBL" id="MBK5898109.1"/>
    </source>
</evidence>
<evidence type="ECO:0000256" key="4">
    <source>
        <dbReference type="ARBA" id="ARBA00023163"/>
    </source>
</evidence>
<keyword evidence="1" id="KW-0678">Repressor</keyword>
<accession>A0ABS1J2J8</accession>
<dbReference type="CDD" id="cd06291">
    <property type="entry name" value="PBP1_Qymf-like"/>
    <property type="match status" value="1"/>
</dbReference>
<dbReference type="InterPro" id="IPR000843">
    <property type="entry name" value="HTH_LacI"/>
</dbReference>
<evidence type="ECO:0000259" key="5">
    <source>
        <dbReference type="PROSITE" id="PS50932"/>
    </source>
</evidence>
<keyword evidence="7" id="KW-1185">Reference proteome</keyword>
<proteinExistence type="predicted"/>
<dbReference type="InterPro" id="IPR046335">
    <property type="entry name" value="LacI/GalR-like_sensor"/>
</dbReference>
<dbReference type="Gene3D" id="3.40.50.2300">
    <property type="match status" value="2"/>
</dbReference>
<protein>
    <submittedName>
        <fullName evidence="6">LacI family DNA-binding transcriptional regulator</fullName>
    </submittedName>
</protein>
<name>A0ABS1J2J8_9FIRM</name>
<dbReference type="RefSeq" id="WP_208429549.1">
    <property type="nucleotide sequence ID" value="NZ_JAEPRJ010000001.1"/>
</dbReference>
<dbReference type="SMART" id="SM00354">
    <property type="entry name" value="HTH_LACI"/>
    <property type="match status" value="1"/>
</dbReference>
<keyword evidence="2" id="KW-0805">Transcription regulation</keyword>
<reference evidence="6 7" key="1">
    <citation type="submission" date="2021-01" db="EMBL/GenBank/DDBJ databases">
        <title>Isolation and description of Catonella massiliensis sp. nov., a novel Catonella species, isolated from a stable periodontitis subject.</title>
        <authorList>
            <person name="Antezack A."/>
            <person name="Boxberger M."/>
            <person name="La Scola B."/>
            <person name="Monnet-Corti V."/>
        </authorList>
    </citation>
    <scope>NUCLEOTIDE SEQUENCE [LARGE SCALE GENOMIC DNA]</scope>
    <source>
        <strain evidence="6 7">Marseille-Q4567</strain>
    </source>
</reference>
<keyword evidence="3 6" id="KW-0238">DNA-binding</keyword>
<dbReference type="Gene3D" id="1.10.260.40">
    <property type="entry name" value="lambda repressor-like DNA-binding domains"/>
    <property type="match status" value="1"/>
</dbReference>
<dbReference type="SUPFAM" id="SSF53822">
    <property type="entry name" value="Periplasmic binding protein-like I"/>
    <property type="match status" value="1"/>
</dbReference>
<dbReference type="PROSITE" id="PS50932">
    <property type="entry name" value="HTH_LACI_2"/>
    <property type="match status" value="1"/>
</dbReference>